<dbReference type="PANTHER" id="PTHR31672:SF13">
    <property type="entry name" value="F-BOX PROTEIN CPR30-LIKE"/>
    <property type="match status" value="1"/>
</dbReference>
<dbReference type="Proteomes" id="UP000516314">
    <property type="component" value="Chromosome 1"/>
</dbReference>
<proteinExistence type="predicted"/>
<dbReference type="SMART" id="SM00256">
    <property type="entry name" value="FBOX"/>
    <property type="match status" value="1"/>
</dbReference>
<dbReference type="NCBIfam" id="TIGR01640">
    <property type="entry name" value="F_box_assoc_1"/>
    <property type="match status" value="1"/>
</dbReference>
<gene>
    <name evidence="3" type="ordered locus">AXX17_At1g11520</name>
    <name evidence="4" type="ORF">AN1_LOCUS1221</name>
    <name evidence="2" type="ORF">AT9943_LOCUS951</name>
</gene>
<sequence length="388" mass="44524">MLKRDCSSVVGSERERDGSSLALKRHCSSVVKLLLPHDVVGLILERLPVESLLRFKCVSNQWKSTIESQCFQERQLIRRMESRGPDVLVVSFADDEDKYGRKAVFGSSIVSTFRFPTLHTLICYGSCEGLICIYCVYSPNIVVNPATKWHRSCPLSNLQQFLDDKFEKKEYDFPTPKLAFGKDKLNGTYKQVWLYNSSEFRLDDVTTCEVFDFSNNAWRYVHPASPYRINDYQDPVYSDGSVHWLTEGKESKILSFHLHTETFQVLCEAPFLRERDPVGDSMCILDNRLCVSEINGPAQLIWSLDSSGGNKTWKKLCSIDLTVNISWFFSFSYPLAPIAIMDGNKLLLQGRNSWGHRVIYDLHDKSYDLLFDPSTGYAVYYYQSLFSA</sequence>
<reference evidence="2 7" key="4">
    <citation type="submission" date="2020-09" db="EMBL/GenBank/DDBJ databases">
        <authorList>
            <person name="Ashkenazy H."/>
        </authorList>
    </citation>
    <scope>NUCLEOTIDE SEQUENCE [LARGE SCALE GENOMIC DNA]</scope>
    <source>
        <strain evidence="7">cv. Cdm-0</strain>
    </source>
</reference>
<dbReference type="EMBL" id="LR881466">
    <property type="protein sequence ID" value="CAD5312403.1"/>
    <property type="molecule type" value="Genomic_DNA"/>
</dbReference>
<dbReference type="InterPro" id="IPR017451">
    <property type="entry name" value="F-box-assoc_interact_dom"/>
</dbReference>
<dbReference type="EMBL" id="LUHQ01000001">
    <property type="protein sequence ID" value="OAP18519.1"/>
    <property type="molecule type" value="Genomic_DNA"/>
</dbReference>
<dbReference type="Pfam" id="PF07734">
    <property type="entry name" value="FBA_1"/>
    <property type="match status" value="1"/>
</dbReference>
<reference evidence="4 6" key="3">
    <citation type="submission" date="2019-11" db="EMBL/GenBank/DDBJ databases">
        <authorList>
            <person name="Jiao W.-B."/>
            <person name="Schneeberger K."/>
        </authorList>
    </citation>
    <scope>NUCLEOTIDE SEQUENCE [LARGE SCALE GENOMIC DNA]</scope>
    <source>
        <strain evidence="6">cv. An-1</strain>
    </source>
</reference>
<dbReference type="InterPro" id="IPR050796">
    <property type="entry name" value="SCF_F-box_component"/>
</dbReference>
<dbReference type="AlphaFoldDB" id="A0A178WJI5"/>
<evidence type="ECO:0000313" key="2">
    <source>
        <dbReference type="EMBL" id="CAD5312403.1"/>
    </source>
</evidence>
<name>A0A178WJI5_ARATH</name>
<dbReference type="Pfam" id="PF00646">
    <property type="entry name" value="F-box"/>
    <property type="match status" value="1"/>
</dbReference>
<dbReference type="Gene3D" id="1.20.1280.50">
    <property type="match status" value="1"/>
</dbReference>
<organism evidence="3 5">
    <name type="scientific">Arabidopsis thaliana</name>
    <name type="common">Mouse-ear cress</name>
    <dbReference type="NCBI Taxonomy" id="3702"/>
    <lineage>
        <taxon>Eukaryota</taxon>
        <taxon>Viridiplantae</taxon>
        <taxon>Streptophyta</taxon>
        <taxon>Embryophyta</taxon>
        <taxon>Tracheophyta</taxon>
        <taxon>Spermatophyta</taxon>
        <taxon>Magnoliopsida</taxon>
        <taxon>eudicotyledons</taxon>
        <taxon>Gunneridae</taxon>
        <taxon>Pentapetalae</taxon>
        <taxon>rosids</taxon>
        <taxon>malvids</taxon>
        <taxon>Brassicales</taxon>
        <taxon>Brassicaceae</taxon>
        <taxon>Camelineae</taxon>
        <taxon>Arabidopsis</taxon>
    </lineage>
</organism>
<protein>
    <submittedName>
        <fullName evidence="2">(thale cress) hypothetical protein</fullName>
    </submittedName>
</protein>
<feature type="domain" description="F-box" evidence="1">
    <location>
        <begin position="29"/>
        <end position="80"/>
    </location>
</feature>
<evidence type="ECO:0000313" key="4">
    <source>
        <dbReference type="EMBL" id="VYS45720.1"/>
    </source>
</evidence>
<dbReference type="PROSITE" id="PS50181">
    <property type="entry name" value="FBOX"/>
    <property type="match status" value="1"/>
</dbReference>
<evidence type="ECO:0000313" key="3">
    <source>
        <dbReference type="EMBL" id="OAP18519.1"/>
    </source>
</evidence>
<dbReference type="SUPFAM" id="SSF81383">
    <property type="entry name" value="F-box domain"/>
    <property type="match status" value="1"/>
</dbReference>
<reference evidence="3" key="2">
    <citation type="submission" date="2016-03" db="EMBL/GenBank/DDBJ databases">
        <title>Full-length assembly of Arabidopsis thaliana Ler reveals the complement of translocations and inversions.</title>
        <authorList>
            <person name="Zapata L."/>
            <person name="Schneeberger K."/>
            <person name="Ossowski S."/>
        </authorList>
    </citation>
    <scope>NUCLEOTIDE SEQUENCE [LARGE SCALE GENOMIC DNA]</scope>
    <source>
        <tissue evidence="3">Leaf</tissue>
    </source>
</reference>
<evidence type="ECO:0000313" key="6">
    <source>
        <dbReference type="Proteomes" id="UP000426265"/>
    </source>
</evidence>
<evidence type="ECO:0000259" key="1">
    <source>
        <dbReference type="PROSITE" id="PS50181"/>
    </source>
</evidence>
<dbReference type="InterPro" id="IPR036047">
    <property type="entry name" value="F-box-like_dom_sf"/>
</dbReference>
<dbReference type="CDD" id="cd22157">
    <property type="entry name" value="F-box_AtFBW1-like"/>
    <property type="match status" value="1"/>
</dbReference>
<evidence type="ECO:0000313" key="7">
    <source>
        <dbReference type="Proteomes" id="UP000516314"/>
    </source>
</evidence>
<evidence type="ECO:0000313" key="5">
    <source>
        <dbReference type="Proteomes" id="UP000078284"/>
    </source>
</evidence>
<reference evidence="5" key="1">
    <citation type="journal article" date="2016" name="Proc. Natl. Acad. Sci. U.S.A.">
        <title>Chromosome-level assembly of Arabidopsis thaliana Ler reveals the extent of translocation and inversion polymorphisms.</title>
        <authorList>
            <person name="Zapata L."/>
            <person name="Ding J."/>
            <person name="Willing E.M."/>
            <person name="Hartwig B."/>
            <person name="Bezdan D."/>
            <person name="Jiao W.B."/>
            <person name="Patel V."/>
            <person name="Velikkakam James G."/>
            <person name="Koornneef M."/>
            <person name="Ossowski S."/>
            <person name="Schneeberger K."/>
        </authorList>
    </citation>
    <scope>NUCLEOTIDE SEQUENCE [LARGE SCALE GENOMIC DNA]</scope>
    <source>
        <strain evidence="5">cv. Landsberg erecta</strain>
    </source>
</reference>
<dbReference type="EMBL" id="CACRSJ010000104">
    <property type="protein sequence ID" value="VYS45720.1"/>
    <property type="molecule type" value="Genomic_DNA"/>
</dbReference>
<dbReference type="Proteomes" id="UP000426265">
    <property type="component" value="Unassembled WGS sequence"/>
</dbReference>
<dbReference type="InterPro" id="IPR001810">
    <property type="entry name" value="F-box_dom"/>
</dbReference>
<dbReference type="Proteomes" id="UP000078284">
    <property type="component" value="Chromosome 1"/>
</dbReference>
<accession>A0A178WJI5</accession>
<dbReference type="InterPro" id="IPR006527">
    <property type="entry name" value="F-box-assoc_dom_typ1"/>
</dbReference>
<dbReference type="ExpressionAtlas" id="A0A178WJI5">
    <property type="expression patterns" value="baseline and differential"/>
</dbReference>
<dbReference type="PANTHER" id="PTHR31672">
    <property type="entry name" value="BNACNNG10540D PROTEIN"/>
    <property type="match status" value="1"/>
</dbReference>